<evidence type="ECO:0000313" key="6">
    <source>
        <dbReference type="Proteomes" id="UP000077465"/>
    </source>
</evidence>
<keyword evidence="2" id="KW-0238">DNA-binding</keyword>
<evidence type="ECO:0000256" key="1">
    <source>
        <dbReference type="ARBA" id="ARBA00023015"/>
    </source>
</evidence>
<dbReference type="AlphaFoldDB" id="A0AAC8PWK1"/>
<evidence type="ECO:0000313" key="5">
    <source>
        <dbReference type="EMBL" id="AKG08071.1"/>
    </source>
</evidence>
<organism evidence="5 6">
    <name type="scientific">Moraxella bovoculi</name>
    <dbReference type="NCBI Taxonomy" id="386891"/>
    <lineage>
        <taxon>Bacteria</taxon>
        <taxon>Pseudomonadati</taxon>
        <taxon>Pseudomonadota</taxon>
        <taxon>Gammaproteobacteria</taxon>
        <taxon>Moraxellales</taxon>
        <taxon>Moraxellaceae</taxon>
        <taxon>Moraxella</taxon>
    </lineage>
</organism>
<dbReference type="Pfam" id="PF00717">
    <property type="entry name" value="Peptidase_S24"/>
    <property type="match status" value="1"/>
</dbReference>
<evidence type="ECO:0000256" key="3">
    <source>
        <dbReference type="ARBA" id="ARBA00023163"/>
    </source>
</evidence>
<dbReference type="Gene3D" id="1.10.260.40">
    <property type="entry name" value="lambda repressor-like DNA-binding domains"/>
    <property type="match status" value="1"/>
</dbReference>
<dbReference type="InterPro" id="IPR015927">
    <property type="entry name" value="Peptidase_S24_S26A/B/C"/>
</dbReference>
<dbReference type="SUPFAM" id="SSF51306">
    <property type="entry name" value="LexA/Signal peptidase"/>
    <property type="match status" value="1"/>
</dbReference>
<dbReference type="Pfam" id="PF01381">
    <property type="entry name" value="HTH_3"/>
    <property type="match status" value="1"/>
</dbReference>
<evidence type="ECO:0000259" key="4">
    <source>
        <dbReference type="PROSITE" id="PS50943"/>
    </source>
</evidence>
<dbReference type="PANTHER" id="PTHR40661:SF3">
    <property type="entry name" value="FELS-1 PROPHAGE TRANSCRIPTIONAL REGULATOR"/>
    <property type="match status" value="1"/>
</dbReference>
<protein>
    <recommendedName>
        <fullName evidence="4">HTH cro/C1-type domain-containing protein</fullName>
    </recommendedName>
</protein>
<proteinExistence type="predicted"/>
<dbReference type="InterPro" id="IPR010982">
    <property type="entry name" value="Lambda_DNA-bd_dom_sf"/>
</dbReference>
<dbReference type="CDD" id="cd06529">
    <property type="entry name" value="S24_LexA-like"/>
    <property type="match status" value="1"/>
</dbReference>
<gene>
    <name evidence="5" type="ORF">AAX06_07825</name>
</gene>
<dbReference type="InterPro" id="IPR001387">
    <property type="entry name" value="Cro/C1-type_HTH"/>
</dbReference>
<dbReference type="PANTHER" id="PTHR40661">
    <property type="match status" value="1"/>
</dbReference>
<name>A0AAC8PWK1_9GAMM</name>
<dbReference type="EMBL" id="CP011376">
    <property type="protein sequence ID" value="AKG08071.1"/>
    <property type="molecule type" value="Genomic_DNA"/>
</dbReference>
<reference evidence="5 6" key="1">
    <citation type="submission" date="2015-05" db="EMBL/GenBank/DDBJ databases">
        <authorList>
            <person name="Dickey A."/>
            <person name="Clawson M."/>
            <person name="Bono J."/>
            <person name="Loy J.D."/>
        </authorList>
    </citation>
    <scope>NUCLEOTIDE SEQUENCE [LARGE SCALE GENOMIC DNA]</scope>
    <source>
        <strain evidence="5 6">22581</strain>
    </source>
</reference>
<dbReference type="SMART" id="SM00530">
    <property type="entry name" value="HTH_XRE"/>
    <property type="match status" value="1"/>
</dbReference>
<dbReference type="CDD" id="cd00093">
    <property type="entry name" value="HTH_XRE"/>
    <property type="match status" value="1"/>
</dbReference>
<dbReference type="Proteomes" id="UP000077465">
    <property type="component" value="Chromosome"/>
</dbReference>
<dbReference type="GO" id="GO:0003677">
    <property type="term" value="F:DNA binding"/>
    <property type="evidence" value="ECO:0007669"/>
    <property type="project" value="UniProtKB-KW"/>
</dbReference>
<dbReference type="InterPro" id="IPR036286">
    <property type="entry name" value="LexA/Signal_pep-like_sf"/>
</dbReference>
<keyword evidence="1" id="KW-0805">Transcription regulation</keyword>
<dbReference type="Gene3D" id="2.10.109.10">
    <property type="entry name" value="Umud Fragment, subunit A"/>
    <property type="match status" value="1"/>
</dbReference>
<dbReference type="InterPro" id="IPR039418">
    <property type="entry name" value="LexA-like"/>
</dbReference>
<dbReference type="RefSeq" id="WP_046699323.1">
    <property type="nucleotide sequence ID" value="NZ_CP011376.1"/>
</dbReference>
<evidence type="ECO:0000256" key="2">
    <source>
        <dbReference type="ARBA" id="ARBA00023125"/>
    </source>
</evidence>
<dbReference type="PROSITE" id="PS50943">
    <property type="entry name" value="HTH_CROC1"/>
    <property type="match status" value="1"/>
</dbReference>
<sequence length="247" mass="27997">MSTFAERLYKLRKEKRLARDALGAKIGVSKTAIKNWEDGENMPKVEHVQALAKYFGVSFDWLATGGQTTKLVEPIRQKLDIDIIKELKDKIAAIENRKVAHSEELEPSNALSINNPVPVIEWVAAGSWSEANAVMAYDAFDYLPRPFNFPENGFALKVRGVSMMPKFEPGDFIYVDPNCTFWELKNGDLVVVREGENSEATFKQLVLGETSSDMYLKPLNPDWHEQKMTPKSEWELVGKVVGKWVVF</sequence>
<accession>A0AAC8PWK1</accession>
<dbReference type="SUPFAM" id="SSF47413">
    <property type="entry name" value="lambda repressor-like DNA-binding domains"/>
    <property type="match status" value="1"/>
</dbReference>
<keyword evidence="3" id="KW-0804">Transcription</keyword>
<feature type="domain" description="HTH cro/C1-type" evidence="4">
    <location>
        <begin position="8"/>
        <end position="62"/>
    </location>
</feature>